<name>A0AAV4B232_9GAST</name>
<dbReference type="EMBL" id="BLXT01004479">
    <property type="protein sequence ID" value="GFO13140.1"/>
    <property type="molecule type" value="Genomic_DNA"/>
</dbReference>
<organism evidence="1 2">
    <name type="scientific">Plakobranchus ocellatus</name>
    <dbReference type="NCBI Taxonomy" id="259542"/>
    <lineage>
        <taxon>Eukaryota</taxon>
        <taxon>Metazoa</taxon>
        <taxon>Spiralia</taxon>
        <taxon>Lophotrochozoa</taxon>
        <taxon>Mollusca</taxon>
        <taxon>Gastropoda</taxon>
        <taxon>Heterobranchia</taxon>
        <taxon>Euthyneura</taxon>
        <taxon>Panpulmonata</taxon>
        <taxon>Sacoglossa</taxon>
        <taxon>Placobranchoidea</taxon>
        <taxon>Plakobranchidae</taxon>
        <taxon>Plakobranchus</taxon>
    </lineage>
</organism>
<dbReference type="AlphaFoldDB" id="A0AAV4B232"/>
<dbReference type="Proteomes" id="UP000735302">
    <property type="component" value="Unassembled WGS sequence"/>
</dbReference>
<reference evidence="1 2" key="1">
    <citation type="journal article" date="2021" name="Elife">
        <title>Chloroplast acquisition without the gene transfer in kleptoplastic sea slugs, Plakobranchus ocellatus.</title>
        <authorList>
            <person name="Maeda T."/>
            <person name="Takahashi S."/>
            <person name="Yoshida T."/>
            <person name="Shimamura S."/>
            <person name="Takaki Y."/>
            <person name="Nagai Y."/>
            <person name="Toyoda A."/>
            <person name="Suzuki Y."/>
            <person name="Arimoto A."/>
            <person name="Ishii H."/>
            <person name="Satoh N."/>
            <person name="Nishiyama T."/>
            <person name="Hasebe M."/>
            <person name="Maruyama T."/>
            <person name="Minagawa J."/>
            <person name="Obokata J."/>
            <person name="Shigenobu S."/>
        </authorList>
    </citation>
    <scope>NUCLEOTIDE SEQUENCE [LARGE SCALE GENOMIC DNA]</scope>
</reference>
<evidence type="ECO:0000313" key="1">
    <source>
        <dbReference type="EMBL" id="GFO13140.1"/>
    </source>
</evidence>
<comment type="caution">
    <text evidence="1">The sequence shown here is derived from an EMBL/GenBank/DDBJ whole genome shotgun (WGS) entry which is preliminary data.</text>
</comment>
<keyword evidence="2" id="KW-1185">Reference proteome</keyword>
<evidence type="ECO:0000313" key="2">
    <source>
        <dbReference type="Proteomes" id="UP000735302"/>
    </source>
</evidence>
<sequence>MHLSTKNSSKHRAGITLQSVVALPTPSAGAKIEWNGVCRRWEALLLLNSYANIENPGWTKERLRQQPDNPVTLTHVAKILRRKTAAPWEASSGFNDDRIQKFNEDRRAGDYKEVLDHCDAVQLFCVRAGTLTAAFQHV</sequence>
<proteinExistence type="predicted"/>
<protein>
    <submittedName>
        <fullName evidence="1">Uncharacterized protein</fullName>
    </submittedName>
</protein>
<gene>
    <name evidence="1" type="ORF">PoB_003964500</name>
</gene>
<accession>A0AAV4B232</accession>